<dbReference type="InterPro" id="IPR000700">
    <property type="entry name" value="PAS-assoc_C"/>
</dbReference>
<dbReference type="Pfam" id="PF08447">
    <property type="entry name" value="PAS_3"/>
    <property type="match status" value="1"/>
</dbReference>
<feature type="domain" description="PAS" evidence="7">
    <location>
        <begin position="294"/>
        <end position="364"/>
    </location>
</feature>
<dbReference type="InterPro" id="IPR016032">
    <property type="entry name" value="Sig_transdc_resp-reg_C-effctor"/>
</dbReference>
<dbReference type="GO" id="GO:0004673">
    <property type="term" value="F:protein histidine kinase activity"/>
    <property type="evidence" value="ECO:0007669"/>
    <property type="project" value="UniProtKB-EC"/>
</dbReference>
<dbReference type="InterPro" id="IPR013655">
    <property type="entry name" value="PAS_fold_3"/>
</dbReference>
<keyword evidence="4" id="KW-0808">Transferase</keyword>
<feature type="domain" description="PAC" evidence="8">
    <location>
        <begin position="366"/>
        <end position="418"/>
    </location>
</feature>
<dbReference type="InterPro" id="IPR052162">
    <property type="entry name" value="Sensor_kinase/Photoreceptor"/>
</dbReference>
<evidence type="ECO:0000256" key="4">
    <source>
        <dbReference type="ARBA" id="ARBA00022679"/>
    </source>
</evidence>
<organism evidence="9 10">
    <name type="scientific">Rhodopirellula sallentina SM41</name>
    <dbReference type="NCBI Taxonomy" id="1263870"/>
    <lineage>
        <taxon>Bacteria</taxon>
        <taxon>Pseudomonadati</taxon>
        <taxon>Planctomycetota</taxon>
        <taxon>Planctomycetia</taxon>
        <taxon>Pirellulales</taxon>
        <taxon>Pirellulaceae</taxon>
        <taxon>Rhodopirellula</taxon>
    </lineage>
</organism>
<dbReference type="GO" id="GO:0003677">
    <property type="term" value="F:DNA binding"/>
    <property type="evidence" value="ECO:0007669"/>
    <property type="project" value="InterPro"/>
</dbReference>
<comment type="caution">
    <text evidence="9">The sequence shown here is derived from an EMBL/GenBank/DDBJ whole genome shotgun (WGS) entry which is preliminary data.</text>
</comment>
<keyword evidence="3" id="KW-0597">Phosphoprotein</keyword>
<evidence type="ECO:0000313" key="10">
    <source>
        <dbReference type="Proteomes" id="UP000011885"/>
    </source>
</evidence>
<dbReference type="EC" id="2.7.13.3" evidence="2"/>
<dbReference type="NCBIfam" id="TIGR00229">
    <property type="entry name" value="sensory_box"/>
    <property type="match status" value="3"/>
</dbReference>
<evidence type="ECO:0000313" key="9">
    <source>
        <dbReference type="EMBL" id="EMI52348.1"/>
    </source>
</evidence>
<evidence type="ECO:0000259" key="8">
    <source>
        <dbReference type="PROSITE" id="PS50113"/>
    </source>
</evidence>
<comment type="catalytic activity">
    <reaction evidence="1">
        <text>ATP + protein L-histidine = ADP + protein N-phospho-L-histidine.</text>
        <dbReference type="EC" id="2.7.13.3"/>
    </reaction>
</comment>
<dbReference type="InterPro" id="IPR000792">
    <property type="entry name" value="Tscrpt_reg_LuxR_C"/>
</dbReference>
<dbReference type="PANTHER" id="PTHR43304">
    <property type="entry name" value="PHYTOCHROME-LIKE PROTEIN CPH1"/>
    <property type="match status" value="1"/>
</dbReference>
<dbReference type="CDD" id="cd00130">
    <property type="entry name" value="PAS"/>
    <property type="match status" value="2"/>
</dbReference>
<dbReference type="PROSITE" id="PS00622">
    <property type="entry name" value="HTH_LUXR_1"/>
    <property type="match status" value="1"/>
</dbReference>
<dbReference type="Gene3D" id="1.10.10.10">
    <property type="entry name" value="Winged helix-like DNA-binding domain superfamily/Winged helix DNA-binding domain"/>
    <property type="match status" value="1"/>
</dbReference>
<evidence type="ECO:0000256" key="2">
    <source>
        <dbReference type="ARBA" id="ARBA00012438"/>
    </source>
</evidence>
<dbReference type="CDD" id="cd06170">
    <property type="entry name" value="LuxR_C_like"/>
    <property type="match status" value="1"/>
</dbReference>
<accession>M5U8Q5</accession>
<dbReference type="SUPFAM" id="SSF46894">
    <property type="entry name" value="C-terminal effector domain of the bipartite response regulators"/>
    <property type="match status" value="1"/>
</dbReference>
<dbReference type="GO" id="GO:0006355">
    <property type="term" value="P:regulation of DNA-templated transcription"/>
    <property type="evidence" value="ECO:0007669"/>
    <property type="project" value="InterPro"/>
</dbReference>
<feature type="domain" description="PAS" evidence="7">
    <location>
        <begin position="188"/>
        <end position="240"/>
    </location>
</feature>
<reference evidence="9 10" key="1">
    <citation type="journal article" date="2013" name="Mar. Genomics">
        <title>Expression of sulfatases in Rhodopirellula baltica and the diversity of sulfatases in the genus Rhodopirellula.</title>
        <authorList>
            <person name="Wegner C.E."/>
            <person name="Richter-Heitmann T."/>
            <person name="Klindworth A."/>
            <person name="Klockow C."/>
            <person name="Richter M."/>
            <person name="Achstetter T."/>
            <person name="Glockner F.O."/>
            <person name="Harder J."/>
        </authorList>
    </citation>
    <scope>NUCLEOTIDE SEQUENCE [LARGE SCALE GENOMIC DNA]</scope>
    <source>
        <strain evidence="9 10">SM41</strain>
    </source>
</reference>
<dbReference type="AlphaFoldDB" id="M5U8Q5"/>
<dbReference type="PATRIC" id="fig|1263870.3.peg.6566"/>
<dbReference type="Pfam" id="PF00196">
    <property type="entry name" value="GerE"/>
    <property type="match status" value="1"/>
</dbReference>
<keyword evidence="5" id="KW-0418">Kinase</keyword>
<dbReference type="Gene3D" id="3.30.450.20">
    <property type="entry name" value="PAS domain"/>
    <property type="match status" value="3"/>
</dbReference>
<dbReference type="SMART" id="SM00091">
    <property type="entry name" value="PAS"/>
    <property type="match status" value="3"/>
</dbReference>
<dbReference type="PROSITE" id="PS50112">
    <property type="entry name" value="PAS"/>
    <property type="match status" value="2"/>
</dbReference>
<dbReference type="RefSeq" id="WP_008687837.1">
    <property type="nucleotide sequence ID" value="NZ_ANOH01000435.1"/>
</dbReference>
<dbReference type="InterPro" id="IPR001610">
    <property type="entry name" value="PAC"/>
</dbReference>
<dbReference type="Proteomes" id="UP000011885">
    <property type="component" value="Unassembled WGS sequence"/>
</dbReference>
<evidence type="ECO:0000259" key="7">
    <source>
        <dbReference type="PROSITE" id="PS50112"/>
    </source>
</evidence>
<name>M5U8Q5_9BACT</name>
<dbReference type="InterPro" id="IPR000014">
    <property type="entry name" value="PAS"/>
</dbReference>
<dbReference type="SUPFAM" id="SSF55785">
    <property type="entry name" value="PYP-like sensor domain (PAS domain)"/>
    <property type="match status" value="3"/>
</dbReference>
<dbReference type="SMART" id="SM00421">
    <property type="entry name" value="HTH_LUXR"/>
    <property type="match status" value="1"/>
</dbReference>
<dbReference type="InterPro" id="IPR035965">
    <property type="entry name" value="PAS-like_dom_sf"/>
</dbReference>
<evidence type="ECO:0000259" key="6">
    <source>
        <dbReference type="PROSITE" id="PS50043"/>
    </source>
</evidence>
<evidence type="ECO:0000256" key="5">
    <source>
        <dbReference type="ARBA" id="ARBA00022777"/>
    </source>
</evidence>
<keyword evidence="10" id="KW-1185">Reference proteome</keyword>
<sequence length="491" mass="55233">MQLIQVALPQDRVCVQMAKHVENSGAASSQSSHPIGEALTAFVNQLGRNCIGGIGIDPADLNIIESNSQFAEFVGVKRDELFGVNLSELLPEIADSGMVEDIASLASGEQERFQRTLFVQGEDRSSRWIQTTFAMWDGAGDDDVDNVVVATAVDISAAVTAEQEREQTLQRMEMAQRHSQVGCWELVKGETVGWWSRQLFEMFGLSPNQAPPTFEQFLELVHPDDRQSIVEYHQTELRLNGSIEIEFRRNPEIGETRWFHAQVKAFQRGDETVWFGTTQDVTQRHQMESAIIASEKIYREIVETASEGLTMVDTEGKIIKTNQVAANMFGYEPEELVGKGIFEMIGETSRDDLSENFKKRADGIAEAVEYRVKHRDGHELWVLVSSHPLFDENGTFTGTRNVVLNITHRKIAEELARKADVAQAKLAMLSERERDVFALVVEGLMNKVIARRLDVSEKTVERHRSNLMKKLGVRGVAELVRIAMDAESIRR</sequence>
<dbReference type="PRINTS" id="PR00038">
    <property type="entry name" value="HTHLUXR"/>
</dbReference>
<dbReference type="PROSITE" id="PS50043">
    <property type="entry name" value="HTH_LUXR_2"/>
    <property type="match status" value="1"/>
</dbReference>
<dbReference type="Pfam" id="PF13426">
    <property type="entry name" value="PAS_9"/>
    <property type="match status" value="2"/>
</dbReference>
<feature type="domain" description="HTH luxR-type" evidence="6">
    <location>
        <begin position="422"/>
        <end position="487"/>
    </location>
</feature>
<dbReference type="EMBL" id="ANOH01000435">
    <property type="protein sequence ID" value="EMI52348.1"/>
    <property type="molecule type" value="Genomic_DNA"/>
</dbReference>
<dbReference type="InterPro" id="IPR036388">
    <property type="entry name" value="WH-like_DNA-bd_sf"/>
</dbReference>
<dbReference type="PROSITE" id="PS50113">
    <property type="entry name" value="PAC"/>
    <property type="match status" value="1"/>
</dbReference>
<evidence type="ECO:0000256" key="1">
    <source>
        <dbReference type="ARBA" id="ARBA00000085"/>
    </source>
</evidence>
<gene>
    <name evidence="9" type="ORF">RSSM_06199</name>
</gene>
<dbReference type="SMART" id="SM00086">
    <property type="entry name" value="PAC"/>
    <property type="match status" value="2"/>
</dbReference>
<dbReference type="PANTHER" id="PTHR43304:SF1">
    <property type="entry name" value="PAC DOMAIN-CONTAINING PROTEIN"/>
    <property type="match status" value="1"/>
</dbReference>
<protein>
    <recommendedName>
        <fullName evidence="2">histidine kinase</fullName>
        <ecNumber evidence="2">2.7.13.3</ecNumber>
    </recommendedName>
</protein>
<evidence type="ECO:0000256" key="3">
    <source>
        <dbReference type="ARBA" id="ARBA00022553"/>
    </source>
</evidence>
<proteinExistence type="predicted"/>